<dbReference type="OrthoDB" id="886024at2"/>
<evidence type="ECO:0000313" key="8">
    <source>
        <dbReference type="EMBL" id="RSK46679.1"/>
    </source>
</evidence>
<evidence type="ECO:0000259" key="7">
    <source>
        <dbReference type="Pfam" id="PF13396"/>
    </source>
</evidence>
<comment type="caution">
    <text evidence="8">The sequence shown here is derived from an EMBL/GenBank/DDBJ whole genome shotgun (WGS) entry which is preliminary data.</text>
</comment>
<evidence type="ECO:0000256" key="1">
    <source>
        <dbReference type="ARBA" id="ARBA00004651"/>
    </source>
</evidence>
<dbReference type="EMBL" id="RWIU01000001">
    <property type="protein sequence ID" value="RSK46679.1"/>
    <property type="molecule type" value="Genomic_DNA"/>
</dbReference>
<proteinExistence type="predicted"/>
<evidence type="ECO:0000256" key="6">
    <source>
        <dbReference type="SAM" id="Phobius"/>
    </source>
</evidence>
<dbReference type="InterPro" id="IPR027379">
    <property type="entry name" value="CLS_N"/>
</dbReference>
<accession>A0A3R9P8T9</accession>
<dbReference type="Pfam" id="PF13396">
    <property type="entry name" value="PLDc_N"/>
    <property type="match status" value="1"/>
</dbReference>
<gene>
    <name evidence="8" type="ORF">EI293_05870</name>
</gene>
<keyword evidence="3 6" id="KW-0812">Transmembrane</keyword>
<evidence type="ECO:0000256" key="5">
    <source>
        <dbReference type="ARBA" id="ARBA00023136"/>
    </source>
</evidence>
<comment type="subcellular location">
    <subcellularLocation>
        <location evidence="1">Cell membrane</location>
        <topology evidence="1">Multi-pass membrane protein</topology>
    </subcellularLocation>
</comment>
<dbReference type="AlphaFoldDB" id="A0A3R9P8T9"/>
<name>A0A3R9P8T9_9BACT</name>
<keyword evidence="4 6" id="KW-1133">Transmembrane helix</keyword>
<organism evidence="8 9">
    <name type="scientific">Hymenobacter perfusus</name>
    <dbReference type="NCBI Taxonomy" id="1236770"/>
    <lineage>
        <taxon>Bacteria</taxon>
        <taxon>Pseudomonadati</taxon>
        <taxon>Bacteroidota</taxon>
        <taxon>Cytophagia</taxon>
        <taxon>Cytophagales</taxon>
        <taxon>Hymenobacteraceae</taxon>
        <taxon>Hymenobacter</taxon>
    </lineage>
</organism>
<evidence type="ECO:0000313" key="9">
    <source>
        <dbReference type="Proteomes" id="UP000270291"/>
    </source>
</evidence>
<dbReference type="GO" id="GO:0005886">
    <property type="term" value="C:plasma membrane"/>
    <property type="evidence" value="ECO:0007669"/>
    <property type="project" value="UniProtKB-SubCell"/>
</dbReference>
<protein>
    <recommendedName>
        <fullName evidence="7">Cardiolipin synthase N-terminal domain-containing protein</fullName>
    </recommendedName>
</protein>
<keyword evidence="9" id="KW-1185">Reference proteome</keyword>
<reference evidence="8 9" key="1">
    <citation type="submission" date="2018-12" db="EMBL/GenBank/DDBJ databases">
        <authorList>
            <person name="Feng G."/>
            <person name="Zhu H."/>
        </authorList>
    </citation>
    <scope>NUCLEOTIDE SEQUENCE [LARGE SCALE GENOMIC DNA]</scope>
    <source>
        <strain evidence="8 9">LMG 26000</strain>
    </source>
</reference>
<evidence type="ECO:0000256" key="4">
    <source>
        <dbReference type="ARBA" id="ARBA00022989"/>
    </source>
</evidence>
<sequence>MNKLISLTSRIPSFALLLSLSLIPLISSCSRPSLYKSNGAVSIFGVIYYILAVITILDIFKQDWSLLKKVIWTIIVLVPFGLILYYLVSGRVKK</sequence>
<dbReference type="PROSITE" id="PS51257">
    <property type="entry name" value="PROKAR_LIPOPROTEIN"/>
    <property type="match status" value="1"/>
</dbReference>
<feature type="domain" description="Cardiolipin synthase N-terminal" evidence="7">
    <location>
        <begin position="50"/>
        <end position="89"/>
    </location>
</feature>
<dbReference type="Proteomes" id="UP000270291">
    <property type="component" value="Unassembled WGS sequence"/>
</dbReference>
<evidence type="ECO:0000256" key="2">
    <source>
        <dbReference type="ARBA" id="ARBA00022475"/>
    </source>
</evidence>
<feature type="transmembrane region" description="Helical" evidence="6">
    <location>
        <begin position="39"/>
        <end position="58"/>
    </location>
</feature>
<keyword evidence="5 6" id="KW-0472">Membrane</keyword>
<keyword evidence="2" id="KW-1003">Cell membrane</keyword>
<dbReference type="RefSeq" id="WP_125436179.1">
    <property type="nucleotide sequence ID" value="NZ_RWIU01000001.1"/>
</dbReference>
<evidence type="ECO:0000256" key="3">
    <source>
        <dbReference type="ARBA" id="ARBA00022692"/>
    </source>
</evidence>
<feature type="transmembrane region" description="Helical" evidence="6">
    <location>
        <begin position="70"/>
        <end position="88"/>
    </location>
</feature>